<keyword evidence="4 5" id="KW-0342">GTP-binding</keyword>
<evidence type="ECO:0000256" key="5">
    <source>
        <dbReference type="RuleBase" id="RU365059"/>
    </source>
</evidence>
<feature type="compositionally biased region" description="Acidic residues" evidence="6">
    <location>
        <begin position="270"/>
        <end position="303"/>
    </location>
</feature>
<comment type="function">
    <text evidence="5">Small GTPase required for proper nuclear import of RNA polymerase II (RNAPII). May act at an RNAP assembly step prior to nuclear import.</text>
</comment>
<feature type="compositionally biased region" description="Basic and acidic residues" evidence="6">
    <location>
        <begin position="29"/>
        <end position="41"/>
    </location>
</feature>
<keyword evidence="8" id="KW-1185">Reference proteome</keyword>
<feature type="compositionally biased region" description="Basic and acidic residues" evidence="6">
    <location>
        <begin position="224"/>
        <end position="248"/>
    </location>
</feature>
<dbReference type="Proteomes" id="UP000026915">
    <property type="component" value="Chromosome 4"/>
</dbReference>
<reference evidence="7 8" key="1">
    <citation type="journal article" date="2013" name="Genome Biol.">
        <title>The genome sequence of the most widely cultivated cacao type and its use to identify candidate genes regulating pod color.</title>
        <authorList>
            <person name="Motamayor J.C."/>
            <person name="Mockaitis K."/>
            <person name="Schmutz J."/>
            <person name="Haiminen N."/>
            <person name="Iii D.L."/>
            <person name="Cornejo O."/>
            <person name="Findley S.D."/>
            <person name="Zheng P."/>
            <person name="Utro F."/>
            <person name="Royaert S."/>
            <person name="Saski C."/>
            <person name="Jenkins J."/>
            <person name="Podicheti R."/>
            <person name="Zhao M."/>
            <person name="Scheffler B.E."/>
            <person name="Stack J.C."/>
            <person name="Feltus F.A."/>
            <person name="Mustiga G.M."/>
            <person name="Amores F."/>
            <person name="Phillips W."/>
            <person name="Marelli J.P."/>
            <person name="May G.D."/>
            <person name="Shapiro H."/>
            <person name="Ma J."/>
            <person name="Bustamante C.D."/>
            <person name="Schnell R.J."/>
            <person name="Main D."/>
            <person name="Gilbert D."/>
            <person name="Parida L."/>
            <person name="Kuhn D.N."/>
        </authorList>
    </citation>
    <scope>NUCLEOTIDE SEQUENCE [LARGE SCALE GENOMIC DNA]</scope>
    <source>
        <strain evidence="8">cv. Matina 1-6</strain>
    </source>
</reference>
<dbReference type="EC" id="3.6.5.-" evidence="5"/>
<dbReference type="GO" id="GO:0005634">
    <property type="term" value="C:nucleus"/>
    <property type="evidence" value="ECO:0007669"/>
    <property type="project" value="UniProtKB-SubCell"/>
</dbReference>
<proteinExistence type="inferred from homology"/>
<sequence length="309" mass="35174">MEIGSELEKSNVKAPEEGTSMQMDSQESLETKGDTDEKEKLADSMDKLNIESSSSGFKRKPVIIIVVGMAGSGKTTFLHRLVCHTQASNIRGYVMNLDPAVMTLPFGANIDIRDTVKYKEVMKQFNLGPNGGILTSLNLFATKFDEWMEDFEAFQAAISSDTSYSSTLTQSLSLSLDEFYKNLRSVGVSAISGAGMDEFFKAIEASAEEYMENYKADLDKRRAEKQRLEEERRKESMDKLRRDMEQSRGETVVLSTGLKDKDGRRRTMMDPEDELEEQEEEDDDYERFTEEEEDLIDEDEDEEIARFSF</sequence>
<keyword evidence="2 5" id="KW-0547">Nucleotide-binding</keyword>
<dbReference type="InterPro" id="IPR004130">
    <property type="entry name" value="Gpn"/>
</dbReference>
<dbReference type="Gene3D" id="3.40.50.300">
    <property type="entry name" value="P-loop containing nucleotide triphosphate hydrolases"/>
    <property type="match status" value="2"/>
</dbReference>
<organism evidence="7 8">
    <name type="scientific">Theobroma cacao</name>
    <name type="common">Cacao</name>
    <name type="synonym">Cocoa</name>
    <dbReference type="NCBI Taxonomy" id="3641"/>
    <lineage>
        <taxon>Eukaryota</taxon>
        <taxon>Viridiplantae</taxon>
        <taxon>Streptophyta</taxon>
        <taxon>Embryophyta</taxon>
        <taxon>Tracheophyta</taxon>
        <taxon>Spermatophyta</taxon>
        <taxon>Magnoliopsida</taxon>
        <taxon>eudicotyledons</taxon>
        <taxon>Gunneridae</taxon>
        <taxon>Pentapetalae</taxon>
        <taxon>rosids</taxon>
        <taxon>malvids</taxon>
        <taxon>Malvales</taxon>
        <taxon>Malvaceae</taxon>
        <taxon>Byttnerioideae</taxon>
        <taxon>Theobroma</taxon>
    </lineage>
</organism>
<evidence type="ECO:0000256" key="1">
    <source>
        <dbReference type="ARBA" id="ARBA00005290"/>
    </source>
</evidence>
<evidence type="ECO:0000256" key="2">
    <source>
        <dbReference type="ARBA" id="ARBA00022741"/>
    </source>
</evidence>
<dbReference type="AlphaFoldDB" id="A0A061EUE6"/>
<dbReference type="EMBL" id="CM001882">
    <property type="protein sequence ID" value="EOY05909.1"/>
    <property type="molecule type" value="Genomic_DNA"/>
</dbReference>
<keyword evidence="3 5" id="KW-0378">Hydrolase</keyword>
<dbReference type="PANTHER" id="PTHR21231:SF8">
    <property type="entry name" value="GPN-LOOP GTPASE 1"/>
    <property type="match status" value="1"/>
</dbReference>
<dbReference type="GO" id="GO:0005525">
    <property type="term" value="F:GTP binding"/>
    <property type="evidence" value="ECO:0007669"/>
    <property type="project" value="UniProtKB-KW"/>
</dbReference>
<name>A0A061EUE6_THECC</name>
<feature type="compositionally biased region" description="Basic and acidic residues" evidence="6">
    <location>
        <begin position="1"/>
        <end position="16"/>
    </location>
</feature>
<evidence type="ECO:0000256" key="6">
    <source>
        <dbReference type="SAM" id="MobiDB-lite"/>
    </source>
</evidence>
<dbReference type="Pfam" id="PF03029">
    <property type="entry name" value="ATP_bind_1"/>
    <property type="match status" value="2"/>
</dbReference>
<keyword evidence="5" id="KW-0963">Cytoplasm</keyword>
<dbReference type="GO" id="GO:0005737">
    <property type="term" value="C:cytoplasm"/>
    <property type="evidence" value="ECO:0007669"/>
    <property type="project" value="UniProtKB-SubCell"/>
</dbReference>
<evidence type="ECO:0000313" key="7">
    <source>
        <dbReference type="EMBL" id="EOY05909.1"/>
    </source>
</evidence>
<comment type="similarity">
    <text evidence="1 5">Belongs to the GPN-loop GTPase family.</text>
</comment>
<feature type="compositionally biased region" description="Basic and acidic residues" evidence="6">
    <location>
        <begin position="258"/>
        <end position="269"/>
    </location>
</feature>
<dbReference type="PANTHER" id="PTHR21231">
    <property type="entry name" value="XPA-BINDING PROTEIN 1-RELATED"/>
    <property type="match status" value="1"/>
</dbReference>
<comment type="subcellular location">
    <subcellularLocation>
        <location evidence="5">Cytoplasm</location>
    </subcellularLocation>
    <subcellularLocation>
        <location evidence="5">Nucleus</location>
    </subcellularLocation>
</comment>
<feature type="region of interest" description="Disordered" evidence="6">
    <location>
        <begin position="224"/>
        <end position="309"/>
    </location>
</feature>
<comment type="subunit">
    <text evidence="5">Binds to RNA polymerase II.</text>
</comment>
<dbReference type="SUPFAM" id="SSF52540">
    <property type="entry name" value="P-loop containing nucleoside triphosphate hydrolases"/>
    <property type="match status" value="2"/>
</dbReference>
<dbReference type="GO" id="GO:0016787">
    <property type="term" value="F:hydrolase activity"/>
    <property type="evidence" value="ECO:0007669"/>
    <property type="project" value="UniProtKB-KW"/>
</dbReference>
<evidence type="ECO:0000313" key="8">
    <source>
        <dbReference type="Proteomes" id="UP000026915"/>
    </source>
</evidence>
<protein>
    <recommendedName>
        <fullName evidence="5">GPN-loop GTPase</fullName>
        <ecNumber evidence="5">3.6.5.-</ecNumber>
    </recommendedName>
</protein>
<accession>A0A061EUE6</accession>
<gene>
    <name evidence="7" type="ORF">TCM_020790</name>
</gene>
<dbReference type="Gramene" id="EOY05909">
    <property type="protein sequence ID" value="EOY05909"/>
    <property type="gene ID" value="TCM_020790"/>
</dbReference>
<evidence type="ECO:0000256" key="3">
    <source>
        <dbReference type="ARBA" id="ARBA00022801"/>
    </source>
</evidence>
<dbReference type="InterPro" id="IPR027417">
    <property type="entry name" value="P-loop_NTPase"/>
</dbReference>
<feature type="compositionally biased region" description="Polar residues" evidence="6">
    <location>
        <begin position="19"/>
        <end position="28"/>
    </location>
</feature>
<evidence type="ECO:0000256" key="4">
    <source>
        <dbReference type="ARBA" id="ARBA00023134"/>
    </source>
</evidence>
<feature type="region of interest" description="Disordered" evidence="6">
    <location>
        <begin position="1"/>
        <end position="41"/>
    </location>
</feature>